<proteinExistence type="predicted"/>
<evidence type="ECO:0000313" key="2">
    <source>
        <dbReference type="EMBL" id="EHP38176.1"/>
    </source>
</evidence>
<dbReference type="PANTHER" id="PTHR46211">
    <property type="entry name" value="GLYCEROPHOSPHORYL DIESTER PHOSPHODIESTERASE"/>
    <property type="match status" value="1"/>
</dbReference>
<reference evidence="2 3" key="1">
    <citation type="journal article" date="2012" name="J. Bacteriol.">
        <title>De Novo Genome Project of Cupriavidus basilensis OR16.</title>
        <authorList>
            <person name="Cserhati M."/>
            <person name="Kriszt B."/>
            <person name="Szoboszlay S."/>
            <person name="Toth A."/>
            <person name="Szabo I."/>
            <person name="Tancsics A."/>
            <person name="Nagy I."/>
            <person name="Horvath B."/>
            <person name="Nagy I."/>
            <person name="Kukolya J."/>
        </authorList>
    </citation>
    <scope>NUCLEOTIDE SEQUENCE [LARGE SCALE GENOMIC DNA]</scope>
    <source>
        <strain evidence="2 3">OR16</strain>
    </source>
</reference>
<dbReference type="Gene3D" id="3.20.20.190">
    <property type="entry name" value="Phosphatidylinositol (PI) phosphodiesterase"/>
    <property type="match status" value="1"/>
</dbReference>
<dbReference type="PANTHER" id="PTHR46211:SF1">
    <property type="entry name" value="GLYCEROPHOSPHODIESTER PHOSPHODIESTERASE, CYTOPLASMIC"/>
    <property type="match status" value="1"/>
</dbReference>
<keyword evidence="2" id="KW-0378">Hydrolase</keyword>
<dbReference type="NCBIfam" id="NF006989">
    <property type="entry name" value="PRK09454.1"/>
    <property type="match status" value="1"/>
</dbReference>
<dbReference type="GO" id="GO:0008889">
    <property type="term" value="F:glycerophosphodiester phosphodiesterase activity"/>
    <property type="evidence" value="ECO:0007669"/>
    <property type="project" value="UniProtKB-EC"/>
</dbReference>
<dbReference type="PATRIC" id="fig|1127483.3.peg.7692"/>
<dbReference type="Pfam" id="PF03009">
    <property type="entry name" value="GDPD"/>
    <property type="match status" value="1"/>
</dbReference>
<name>H1SH29_9BURK</name>
<dbReference type="InterPro" id="IPR017946">
    <property type="entry name" value="PLC-like_Pdiesterase_TIM-brl"/>
</dbReference>
<feature type="domain" description="GP-PDE" evidence="1">
    <location>
        <begin position="12"/>
        <end position="250"/>
    </location>
</feature>
<dbReference type="GO" id="GO:0006629">
    <property type="term" value="P:lipid metabolic process"/>
    <property type="evidence" value="ECO:0007669"/>
    <property type="project" value="InterPro"/>
</dbReference>
<dbReference type="SUPFAM" id="SSF51695">
    <property type="entry name" value="PLC-like phosphodiesterases"/>
    <property type="match status" value="1"/>
</dbReference>
<dbReference type="PROSITE" id="PS51704">
    <property type="entry name" value="GP_PDE"/>
    <property type="match status" value="1"/>
</dbReference>
<gene>
    <name evidence="2" type="primary">ugpQ</name>
    <name evidence="2" type="ORF">OR16_38624</name>
</gene>
<dbReference type="PROSITE" id="PS50007">
    <property type="entry name" value="PIPLC_X_DOMAIN"/>
    <property type="match status" value="1"/>
</dbReference>
<dbReference type="Proteomes" id="UP000005808">
    <property type="component" value="Unassembled WGS sequence"/>
</dbReference>
<dbReference type="EC" id="3.1.4.46" evidence="2"/>
<sequence>MPDMTLAPWPYPRHVAHRGAGKLAPENTLAAFRHGASFGYRMFEFDVKLSGDGRPVLLHDATLDRTTSGQGRADALTLGEIAMLDAGNWHSPAYAGEPVPTLAAIARYTRANGFFVNIEIKPVPGAEWRTGAAVALDAQALWAGSGVPPLLSSFSEESLEAARKAAPGLPRALLLDTLPPDWLERLRRLDCVALDANHRELTAEVIQAAHAAGFRVVCYTVNDPARAAQLLGWGLDALITDAVDLIAPSQD</sequence>
<protein>
    <submittedName>
        <fullName evidence="2">Cytoplasmic glycerophosphodiester phosphodiesterase</fullName>
        <ecNumber evidence="2">3.1.4.46</ecNumber>
    </submittedName>
</protein>
<dbReference type="EMBL" id="AHJE01000141">
    <property type="protein sequence ID" value="EHP38176.1"/>
    <property type="molecule type" value="Genomic_DNA"/>
</dbReference>
<accession>H1SH29</accession>
<comment type="caution">
    <text evidence="2">The sequence shown here is derived from an EMBL/GenBank/DDBJ whole genome shotgun (WGS) entry which is preliminary data.</text>
</comment>
<organism evidence="2 3">
    <name type="scientific">Cupriavidus basilensis OR16</name>
    <dbReference type="NCBI Taxonomy" id="1127483"/>
    <lineage>
        <taxon>Bacteria</taxon>
        <taxon>Pseudomonadati</taxon>
        <taxon>Pseudomonadota</taxon>
        <taxon>Betaproteobacteria</taxon>
        <taxon>Burkholderiales</taxon>
        <taxon>Burkholderiaceae</taxon>
        <taxon>Cupriavidus</taxon>
    </lineage>
</organism>
<dbReference type="CDD" id="cd08562">
    <property type="entry name" value="GDPD_EcUgpQ_like"/>
    <property type="match status" value="1"/>
</dbReference>
<evidence type="ECO:0000259" key="1">
    <source>
        <dbReference type="PROSITE" id="PS51704"/>
    </source>
</evidence>
<evidence type="ECO:0000313" key="3">
    <source>
        <dbReference type="Proteomes" id="UP000005808"/>
    </source>
</evidence>
<dbReference type="InterPro" id="IPR030395">
    <property type="entry name" value="GP_PDE_dom"/>
</dbReference>
<dbReference type="RefSeq" id="WP_006163814.1">
    <property type="nucleotide sequence ID" value="NZ_AHJE01000141.1"/>
</dbReference>
<dbReference type="AlphaFoldDB" id="H1SH29"/>